<proteinExistence type="predicted"/>
<dbReference type="GO" id="GO:0016747">
    <property type="term" value="F:acyltransferase activity, transferring groups other than amino-acyl groups"/>
    <property type="evidence" value="ECO:0007669"/>
    <property type="project" value="InterPro"/>
</dbReference>
<evidence type="ECO:0000313" key="4">
    <source>
        <dbReference type="EMBL" id="RMZ53417.1"/>
    </source>
</evidence>
<evidence type="ECO:0000256" key="2">
    <source>
        <dbReference type="ARBA" id="ARBA00023315"/>
    </source>
</evidence>
<dbReference type="InterPro" id="IPR000182">
    <property type="entry name" value="GNAT_dom"/>
</dbReference>
<dbReference type="PROSITE" id="PS51186">
    <property type="entry name" value="GNAT"/>
    <property type="match status" value="1"/>
</dbReference>
<reference evidence="5" key="1">
    <citation type="journal article" date="2018" name="Algal Res.">
        <title>Characterization of plant carbon substrate utilization by Auxenochlorella protothecoides.</title>
        <authorList>
            <person name="Vogler B.W."/>
            <person name="Starkenburg S.R."/>
            <person name="Sudasinghe N."/>
            <person name="Schambach J.Y."/>
            <person name="Rollin J.A."/>
            <person name="Pattathil S."/>
            <person name="Barry A.N."/>
        </authorList>
    </citation>
    <scope>NUCLEOTIDE SEQUENCE [LARGE SCALE GENOMIC DNA]</scope>
    <source>
        <strain evidence="5">UTEX 25</strain>
    </source>
</reference>
<dbReference type="InterPro" id="IPR050680">
    <property type="entry name" value="YpeA/RimI_acetyltransf"/>
</dbReference>
<comment type="caution">
    <text evidence="4">The sequence shown here is derived from an EMBL/GenBank/DDBJ whole genome shotgun (WGS) entry which is preliminary data.</text>
</comment>
<gene>
    <name evidence="4" type="ORF">APUTEX25_004905</name>
</gene>
<dbReference type="CDD" id="cd04301">
    <property type="entry name" value="NAT_SF"/>
    <property type="match status" value="1"/>
</dbReference>
<dbReference type="Gene3D" id="3.40.630.30">
    <property type="match status" value="1"/>
</dbReference>
<sequence>MMLTFVHYKGVRPRHAGVWQLQHCAADDVTSIPQPPHWLLLPLSSRKAPPLEFVIRRAGRQDVGAMAAMDGGGATWTADSIYPSPFVWLQAETVQPLATLLVAVPAAPAPTHPPTPVLGWVCAWDIAAEGQLDLMMLSVHAAARRRGVATALLRALADRHPRRRRAVLEVAAGNRGARAFYAAQGAVEVGRRRGYYADGRDALVLRLPLPPPGAPGTRERAGQA</sequence>
<dbReference type="SUPFAM" id="SSF55729">
    <property type="entry name" value="Acyl-CoA N-acyltransferases (Nat)"/>
    <property type="match status" value="1"/>
</dbReference>
<evidence type="ECO:0000256" key="1">
    <source>
        <dbReference type="ARBA" id="ARBA00022679"/>
    </source>
</evidence>
<protein>
    <recommendedName>
        <fullName evidence="3">N-acetyltransferase domain-containing protein</fullName>
    </recommendedName>
</protein>
<name>A0A3M7KSU0_AUXPR</name>
<dbReference type="Proteomes" id="UP000279271">
    <property type="component" value="Unassembled WGS sequence"/>
</dbReference>
<feature type="domain" description="N-acetyltransferase" evidence="3">
    <location>
        <begin position="53"/>
        <end position="210"/>
    </location>
</feature>
<dbReference type="PANTHER" id="PTHR43420:SF44">
    <property type="entry name" value="ACETYLTRANSFERASE YPEA"/>
    <property type="match status" value="1"/>
</dbReference>
<keyword evidence="1" id="KW-0808">Transferase</keyword>
<dbReference type="PANTHER" id="PTHR43420">
    <property type="entry name" value="ACETYLTRANSFERASE"/>
    <property type="match status" value="1"/>
</dbReference>
<keyword evidence="2" id="KW-0012">Acyltransferase</keyword>
<dbReference type="EMBL" id="QOKY01000198">
    <property type="protein sequence ID" value="RMZ53417.1"/>
    <property type="molecule type" value="Genomic_DNA"/>
</dbReference>
<evidence type="ECO:0000313" key="5">
    <source>
        <dbReference type="Proteomes" id="UP000279271"/>
    </source>
</evidence>
<organism evidence="4 5">
    <name type="scientific">Auxenochlorella protothecoides</name>
    <name type="common">Green microalga</name>
    <name type="synonym">Chlorella protothecoides</name>
    <dbReference type="NCBI Taxonomy" id="3075"/>
    <lineage>
        <taxon>Eukaryota</taxon>
        <taxon>Viridiplantae</taxon>
        <taxon>Chlorophyta</taxon>
        <taxon>core chlorophytes</taxon>
        <taxon>Trebouxiophyceae</taxon>
        <taxon>Chlorellales</taxon>
        <taxon>Chlorellaceae</taxon>
        <taxon>Auxenochlorella</taxon>
    </lineage>
</organism>
<accession>A0A3M7KSU0</accession>
<dbReference type="AlphaFoldDB" id="A0A3M7KSU0"/>
<dbReference type="Pfam" id="PF00583">
    <property type="entry name" value="Acetyltransf_1"/>
    <property type="match status" value="1"/>
</dbReference>
<dbReference type="InterPro" id="IPR016181">
    <property type="entry name" value="Acyl_CoA_acyltransferase"/>
</dbReference>
<evidence type="ECO:0000259" key="3">
    <source>
        <dbReference type="PROSITE" id="PS51186"/>
    </source>
</evidence>